<name>A0ACB9A0X6_9ASTR</name>
<evidence type="ECO:0000313" key="2">
    <source>
        <dbReference type="Proteomes" id="UP001056120"/>
    </source>
</evidence>
<accession>A0ACB9A0X6</accession>
<sequence length="259" mass="27524">MVRDMNLRENATVNGGGGGGGRRRSKADLTQRKNKQPQRGMGVEQLERIRLQDVWKKMTHIPSLHPQLPFPTSYTTVVPNVAVQFRPTPAMLFSTDHVMDPSAIGSNNAGFRSENSIPNFIRCGSDACGVSHKKKRINGGSYACSMNQFRNICGNNGVVEIIDAGKSRRGSGQVNDRNGGSLVTEYEFFPGKGGGDAEGYSNYTELMSMGSKAWCASGSGASVGGMIGLRGGEGSCVTAVSGSEEGSVSSVDLSLKLSY</sequence>
<gene>
    <name evidence="1" type="ORF">L1987_74055</name>
</gene>
<comment type="caution">
    <text evidence="1">The sequence shown here is derived from an EMBL/GenBank/DDBJ whole genome shotgun (WGS) entry which is preliminary data.</text>
</comment>
<reference evidence="1 2" key="2">
    <citation type="journal article" date="2022" name="Mol. Ecol. Resour.">
        <title>The genomes of chicory, endive, great burdock and yacon provide insights into Asteraceae paleo-polyploidization history and plant inulin production.</title>
        <authorList>
            <person name="Fan W."/>
            <person name="Wang S."/>
            <person name="Wang H."/>
            <person name="Wang A."/>
            <person name="Jiang F."/>
            <person name="Liu H."/>
            <person name="Zhao H."/>
            <person name="Xu D."/>
            <person name="Zhang Y."/>
        </authorList>
    </citation>
    <scope>NUCLEOTIDE SEQUENCE [LARGE SCALE GENOMIC DNA]</scope>
    <source>
        <strain evidence="2">cv. Yunnan</strain>
        <tissue evidence="1">Leaves</tissue>
    </source>
</reference>
<dbReference type="EMBL" id="CM042042">
    <property type="protein sequence ID" value="KAI3703859.1"/>
    <property type="molecule type" value="Genomic_DNA"/>
</dbReference>
<organism evidence="1 2">
    <name type="scientific">Smallanthus sonchifolius</name>
    <dbReference type="NCBI Taxonomy" id="185202"/>
    <lineage>
        <taxon>Eukaryota</taxon>
        <taxon>Viridiplantae</taxon>
        <taxon>Streptophyta</taxon>
        <taxon>Embryophyta</taxon>
        <taxon>Tracheophyta</taxon>
        <taxon>Spermatophyta</taxon>
        <taxon>Magnoliopsida</taxon>
        <taxon>eudicotyledons</taxon>
        <taxon>Gunneridae</taxon>
        <taxon>Pentapetalae</taxon>
        <taxon>asterids</taxon>
        <taxon>campanulids</taxon>
        <taxon>Asterales</taxon>
        <taxon>Asteraceae</taxon>
        <taxon>Asteroideae</taxon>
        <taxon>Heliantheae alliance</taxon>
        <taxon>Millerieae</taxon>
        <taxon>Smallanthus</taxon>
    </lineage>
</organism>
<evidence type="ECO:0000313" key="1">
    <source>
        <dbReference type="EMBL" id="KAI3703859.1"/>
    </source>
</evidence>
<keyword evidence="2" id="KW-1185">Reference proteome</keyword>
<dbReference type="Proteomes" id="UP001056120">
    <property type="component" value="Linkage Group LG25"/>
</dbReference>
<proteinExistence type="predicted"/>
<reference evidence="2" key="1">
    <citation type="journal article" date="2022" name="Mol. Ecol. Resour.">
        <title>The genomes of chicory, endive, great burdock and yacon provide insights into Asteraceae palaeo-polyploidization history and plant inulin production.</title>
        <authorList>
            <person name="Fan W."/>
            <person name="Wang S."/>
            <person name="Wang H."/>
            <person name="Wang A."/>
            <person name="Jiang F."/>
            <person name="Liu H."/>
            <person name="Zhao H."/>
            <person name="Xu D."/>
            <person name="Zhang Y."/>
        </authorList>
    </citation>
    <scope>NUCLEOTIDE SEQUENCE [LARGE SCALE GENOMIC DNA]</scope>
    <source>
        <strain evidence="2">cv. Yunnan</strain>
    </source>
</reference>
<protein>
    <submittedName>
        <fullName evidence="1">Uncharacterized protein</fullName>
    </submittedName>
</protein>